<reference evidence="5 6" key="1">
    <citation type="journal article" date="2016" name="PLoS ONE">
        <title>Complete Genome Sequence and Comparative Genomics of a Novel Myxobacterium Myxococcus hansupus.</title>
        <authorList>
            <person name="Sharma G."/>
            <person name="Narwani T."/>
            <person name="Subramanian S."/>
        </authorList>
    </citation>
    <scope>NUCLEOTIDE SEQUENCE [LARGE SCALE GENOMIC DNA]</scope>
    <source>
        <strain evidence="6">mixupus</strain>
    </source>
</reference>
<organism evidence="5 6">
    <name type="scientific">Pseudomyxococcus hansupus</name>
    <dbReference type="NCBI Taxonomy" id="1297742"/>
    <lineage>
        <taxon>Bacteria</taxon>
        <taxon>Pseudomonadati</taxon>
        <taxon>Myxococcota</taxon>
        <taxon>Myxococcia</taxon>
        <taxon>Myxococcales</taxon>
        <taxon>Cystobacterineae</taxon>
        <taxon>Myxococcaceae</taxon>
        <taxon>Pseudomyxococcus</taxon>
    </lineage>
</organism>
<gene>
    <name evidence="5" type="ORF">A176_001865</name>
</gene>
<accession>A0A0H4WTS6</accession>
<name>A0A0H4WTS6_9BACT</name>
<dbReference type="Gene3D" id="1.20.1420.20">
    <property type="entry name" value="M75 peptidase, HXXE motif"/>
    <property type="match status" value="1"/>
</dbReference>
<evidence type="ECO:0000313" key="6">
    <source>
        <dbReference type="Proteomes" id="UP000009026"/>
    </source>
</evidence>
<evidence type="ECO:0000259" key="4">
    <source>
        <dbReference type="Pfam" id="PF09375"/>
    </source>
</evidence>
<evidence type="ECO:0000256" key="3">
    <source>
        <dbReference type="SAM" id="SignalP"/>
    </source>
</evidence>
<dbReference type="InterPro" id="IPR018976">
    <property type="entry name" value="Imelysin-like"/>
</dbReference>
<dbReference type="PROSITE" id="PS51257">
    <property type="entry name" value="PROKAR_LIPOPROTEIN"/>
    <property type="match status" value="1"/>
</dbReference>
<dbReference type="Pfam" id="PF09375">
    <property type="entry name" value="Peptidase_M75"/>
    <property type="match status" value="1"/>
</dbReference>
<dbReference type="STRING" id="1297742.A176_001865"/>
<keyword evidence="6" id="KW-1185">Reference proteome</keyword>
<dbReference type="GO" id="GO:0030313">
    <property type="term" value="C:cell envelope"/>
    <property type="evidence" value="ECO:0007669"/>
    <property type="project" value="UniProtKB-SubCell"/>
</dbReference>
<proteinExistence type="predicted"/>
<sequence length="409" mass="43385">MSSRPLFVLRASAFAFVVPALLSLSACKSDSPKPPDAGTDTPDNPVATTRAALLASSAACVLQTSREFQTEATALETAVAAHAATPDATTRDAARAAFHEAMDAWQVAEVMQFGPAAPRSVSGGAEIRDNIYSWPLVSRCAVEEQIVNRSYESAGFENALVSRRGLYALEYLLFFEGNDTACPSTSAIVAQGTWAALSADERAARKRAYAAVVAADVHRRADALVNAWAADQGNFTQTLTTAGSGNAVYPSTQAALNSISDAIFYFEREVKDLKLARPLGMRDCTTSTCPEHLESQFAARSKANIRANLTGYRRITEGCGENFSGTGFDDLLEASGANALATKLRERNVAAAAGIEALPGEDVTTVLAQDKAAVRAMYESVKGVTDVLKTELVTVLDLELPQSVEGDND</sequence>
<feature type="chain" id="PRO_5005212013" evidence="3">
    <location>
        <begin position="21"/>
        <end position="409"/>
    </location>
</feature>
<dbReference type="EMBL" id="CP012109">
    <property type="protein sequence ID" value="AKQ64953.1"/>
    <property type="molecule type" value="Genomic_DNA"/>
</dbReference>
<dbReference type="Proteomes" id="UP000009026">
    <property type="component" value="Chromosome"/>
</dbReference>
<dbReference type="InterPro" id="IPR038352">
    <property type="entry name" value="Imelysin_sf"/>
</dbReference>
<dbReference type="KEGG" id="mym:A176_001865"/>
<feature type="domain" description="Imelysin-like" evidence="4">
    <location>
        <begin position="66"/>
        <end position="372"/>
    </location>
</feature>
<evidence type="ECO:0000313" key="5">
    <source>
        <dbReference type="EMBL" id="AKQ64953.1"/>
    </source>
</evidence>
<dbReference type="AlphaFoldDB" id="A0A0H4WTS6"/>
<feature type="signal peptide" evidence="3">
    <location>
        <begin position="1"/>
        <end position="20"/>
    </location>
</feature>
<dbReference type="InterPro" id="IPR034984">
    <property type="entry name" value="Imelysin-like_IPPA"/>
</dbReference>
<evidence type="ECO:0000256" key="2">
    <source>
        <dbReference type="ARBA" id="ARBA00022729"/>
    </source>
</evidence>
<dbReference type="eggNOG" id="COG3489">
    <property type="taxonomic scope" value="Bacteria"/>
</dbReference>
<dbReference type="CDD" id="cd14659">
    <property type="entry name" value="Imelysin-like_IPPA"/>
    <property type="match status" value="1"/>
</dbReference>
<keyword evidence="5" id="KW-0449">Lipoprotein</keyword>
<evidence type="ECO:0000256" key="1">
    <source>
        <dbReference type="ARBA" id="ARBA00004196"/>
    </source>
</evidence>
<keyword evidence="2 3" id="KW-0732">Signal</keyword>
<dbReference type="PATRIC" id="fig|1297742.4.peg.1888"/>
<protein>
    <submittedName>
        <fullName evidence="5">Putative periplasmic lipoprotein</fullName>
    </submittedName>
</protein>
<comment type="subcellular location">
    <subcellularLocation>
        <location evidence="1">Cell envelope</location>
    </subcellularLocation>
</comment>